<dbReference type="OrthoDB" id="5360144at2"/>
<dbReference type="PROSITE" id="PS51257">
    <property type="entry name" value="PROKAR_LIPOPROTEIN"/>
    <property type="match status" value="1"/>
</dbReference>
<dbReference type="InterPro" id="IPR036737">
    <property type="entry name" value="OmpA-like_sf"/>
</dbReference>
<keyword evidence="3" id="KW-0998">Cell outer membrane</keyword>
<feature type="compositionally biased region" description="Polar residues" evidence="5">
    <location>
        <begin position="235"/>
        <end position="245"/>
    </location>
</feature>
<evidence type="ECO:0000256" key="1">
    <source>
        <dbReference type="ARBA" id="ARBA00004442"/>
    </source>
</evidence>
<dbReference type="GO" id="GO:0009279">
    <property type="term" value="C:cell outer membrane"/>
    <property type="evidence" value="ECO:0007669"/>
    <property type="project" value="UniProtKB-SubCell"/>
</dbReference>
<accession>A0A448D811</accession>
<organism evidence="8 9">
    <name type="scientific">Neisseria canis</name>
    <dbReference type="NCBI Taxonomy" id="493"/>
    <lineage>
        <taxon>Bacteria</taxon>
        <taxon>Pseudomonadati</taxon>
        <taxon>Pseudomonadota</taxon>
        <taxon>Betaproteobacteria</taxon>
        <taxon>Neisseriales</taxon>
        <taxon>Neisseriaceae</taxon>
        <taxon>Neisseria</taxon>
    </lineage>
</organism>
<dbReference type="InterPro" id="IPR006664">
    <property type="entry name" value="OMP_bac"/>
</dbReference>
<feature type="chain" id="PRO_5018988356" evidence="6">
    <location>
        <begin position="24"/>
        <end position="264"/>
    </location>
</feature>
<keyword evidence="9" id="KW-1185">Reference proteome</keyword>
<dbReference type="RefSeq" id="WP_085415669.1">
    <property type="nucleotide sequence ID" value="NZ_CAUJPY010000022.1"/>
</dbReference>
<evidence type="ECO:0000313" key="9">
    <source>
        <dbReference type="Proteomes" id="UP000279284"/>
    </source>
</evidence>
<dbReference type="PROSITE" id="PS01068">
    <property type="entry name" value="OMPA_1"/>
    <property type="match status" value="1"/>
</dbReference>
<dbReference type="AlphaFoldDB" id="A0A448D811"/>
<dbReference type="InterPro" id="IPR050330">
    <property type="entry name" value="Bact_OuterMem_StrucFunc"/>
</dbReference>
<dbReference type="STRING" id="493.BWD07_01795"/>
<dbReference type="CDD" id="cd07185">
    <property type="entry name" value="OmpA_C-like"/>
    <property type="match status" value="1"/>
</dbReference>
<dbReference type="KEGG" id="nci:NCTC10296_01170"/>
<name>A0A448D811_9NEIS</name>
<dbReference type="Pfam" id="PF00691">
    <property type="entry name" value="OmpA"/>
    <property type="match status" value="1"/>
</dbReference>
<dbReference type="SUPFAM" id="SSF103088">
    <property type="entry name" value="OmpA-like"/>
    <property type="match status" value="1"/>
</dbReference>
<evidence type="ECO:0000256" key="5">
    <source>
        <dbReference type="SAM" id="MobiDB-lite"/>
    </source>
</evidence>
<feature type="signal peptide" evidence="6">
    <location>
        <begin position="1"/>
        <end position="23"/>
    </location>
</feature>
<evidence type="ECO:0000259" key="7">
    <source>
        <dbReference type="PROSITE" id="PS51123"/>
    </source>
</evidence>
<evidence type="ECO:0000256" key="6">
    <source>
        <dbReference type="SAM" id="SignalP"/>
    </source>
</evidence>
<dbReference type="InterPro" id="IPR006665">
    <property type="entry name" value="OmpA-like"/>
</dbReference>
<dbReference type="PRINTS" id="PR01021">
    <property type="entry name" value="OMPADOMAIN"/>
</dbReference>
<feature type="region of interest" description="Disordered" evidence="5">
    <location>
        <begin position="183"/>
        <end position="245"/>
    </location>
</feature>
<proteinExistence type="predicted"/>
<keyword evidence="6" id="KW-0732">Signal</keyword>
<dbReference type="Proteomes" id="UP000279284">
    <property type="component" value="Chromosome"/>
</dbReference>
<dbReference type="EMBL" id="LR134313">
    <property type="protein sequence ID" value="VEF01034.1"/>
    <property type="molecule type" value="Genomic_DNA"/>
</dbReference>
<dbReference type="PANTHER" id="PTHR30329:SF21">
    <property type="entry name" value="LIPOPROTEIN YIAD-RELATED"/>
    <property type="match status" value="1"/>
</dbReference>
<comment type="subcellular location">
    <subcellularLocation>
        <location evidence="1">Cell outer membrane</location>
    </subcellularLocation>
</comment>
<gene>
    <name evidence="8" type="primary">ompA_1</name>
    <name evidence="8" type="ORF">NCTC10296_01170</name>
</gene>
<sequence length="264" mass="29147">MNKKALALSASLLFLAACQYSHVQTFDHKMPHAWEYVPIKYQEPQPVVQQEPKELKKFTLDAASLFDFNKSDISVKGTAQTQSIAGEIVNNLPYVRSIHVSGYTDPIGNAEANRALSQARAQAVARVLESSGVPAKLIQTEGRGSSNLVVDDCNERFAKNKARRDECNMPNRRVEISVVGIPRQPGIPTMIDSKRYQPEPPKGSQPTVTTRPDGLIERIEPAPQPNLPVQVDTPEGTTPRISSQTQVRENGWVETVVGTQPVKR</sequence>
<reference evidence="8 9" key="1">
    <citation type="submission" date="2018-12" db="EMBL/GenBank/DDBJ databases">
        <authorList>
            <consortium name="Pathogen Informatics"/>
        </authorList>
    </citation>
    <scope>NUCLEOTIDE SEQUENCE [LARGE SCALE GENOMIC DNA]</scope>
    <source>
        <strain evidence="8 9">NCTC10296</strain>
    </source>
</reference>
<feature type="domain" description="OmpA-like" evidence="7">
    <location>
        <begin position="53"/>
        <end position="182"/>
    </location>
</feature>
<evidence type="ECO:0000256" key="4">
    <source>
        <dbReference type="PROSITE-ProRule" id="PRU00473"/>
    </source>
</evidence>
<protein>
    <submittedName>
        <fullName evidence="8">OmpA family protein</fullName>
    </submittedName>
</protein>
<evidence type="ECO:0000256" key="3">
    <source>
        <dbReference type="ARBA" id="ARBA00023237"/>
    </source>
</evidence>
<dbReference type="PROSITE" id="PS51123">
    <property type="entry name" value="OMPA_2"/>
    <property type="match status" value="1"/>
</dbReference>
<evidence type="ECO:0000313" key="8">
    <source>
        <dbReference type="EMBL" id="VEF01034.1"/>
    </source>
</evidence>
<keyword evidence="2 4" id="KW-0472">Membrane</keyword>
<evidence type="ECO:0000256" key="2">
    <source>
        <dbReference type="ARBA" id="ARBA00023136"/>
    </source>
</evidence>
<dbReference type="InterPro" id="IPR006690">
    <property type="entry name" value="OMPA-like_CS"/>
</dbReference>
<dbReference type="Gene3D" id="3.30.1330.60">
    <property type="entry name" value="OmpA-like domain"/>
    <property type="match status" value="1"/>
</dbReference>
<dbReference type="PANTHER" id="PTHR30329">
    <property type="entry name" value="STATOR ELEMENT OF FLAGELLAR MOTOR COMPLEX"/>
    <property type="match status" value="1"/>
</dbReference>